<organism evidence="6 7">
    <name type="scientific">Arcanobacterium wilhelmae</name>
    <dbReference type="NCBI Taxonomy" id="1803177"/>
    <lineage>
        <taxon>Bacteria</taxon>
        <taxon>Bacillati</taxon>
        <taxon>Actinomycetota</taxon>
        <taxon>Actinomycetes</taxon>
        <taxon>Actinomycetales</taxon>
        <taxon>Actinomycetaceae</taxon>
        <taxon>Arcanobacterium</taxon>
    </lineage>
</organism>
<feature type="active site" description="Proton acceptor" evidence="4">
    <location>
        <position position="121"/>
    </location>
</feature>
<feature type="domain" description="Deacetylase sirtuin-type" evidence="5">
    <location>
        <begin position="2"/>
        <end position="277"/>
    </location>
</feature>
<keyword evidence="2" id="KW-0808">Transferase</keyword>
<dbReference type="PANTHER" id="PTHR11085">
    <property type="entry name" value="NAD-DEPENDENT PROTEIN DEACYLASE SIRTUIN-5, MITOCHONDRIAL-RELATED"/>
    <property type="match status" value="1"/>
</dbReference>
<evidence type="ECO:0000259" key="5">
    <source>
        <dbReference type="PROSITE" id="PS50305"/>
    </source>
</evidence>
<dbReference type="RefSeq" id="WP_278058059.1">
    <property type="nucleotide sequence ID" value="NZ_CP121247.1"/>
</dbReference>
<dbReference type="SUPFAM" id="SSF52467">
    <property type="entry name" value="DHS-like NAD/FAD-binding domain"/>
    <property type="match status" value="1"/>
</dbReference>
<evidence type="ECO:0000256" key="4">
    <source>
        <dbReference type="PROSITE-ProRule" id="PRU00236"/>
    </source>
</evidence>
<comment type="caution">
    <text evidence="6">The sequence shown here is derived from an EMBL/GenBank/DDBJ whole genome shotgun (WGS) entry which is preliminary data.</text>
</comment>
<gene>
    <name evidence="6" type="ORF">J2S49_000754</name>
</gene>
<evidence type="ECO:0000256" key="1">
    <source>
        <dbReference type="ARBA" id="ARBA00012928"/>
    </source>
</evidence>
<dbReference type="Pfam" id="PF02146">
    <property type="entry name" value="SIR2"/>
    <property type="match status" value="1"/>
</dbReference>
<feature type="binding site" evidence="4">
    <location>
        <position position="180"/>
    </location>
    <ligand>
        <name>Zn(2+)</name>
        <dbReference type="ChEBI" id="CHEBI:29105"/>
    </ligand>
</feature>
<keyword evidence="4" id="KW-0862">Zinc</keyword>
<protein>
    <recommendedName>
        <fullName evidence="1">protein acetyllysine N-acetyltransferase</fullName>
        <ecNumber evidence="1">2.3.1.286</ecNumber>
    </recommendedName>
</protein>
<dbReference type="InterPro" id="IPR003000">
    <property type="entry name" value="Sirtuin"/>
</dbReference>
<feature type="binding site" evidence="4">
    <location>
        <position position="129"/>
    </location>
    <ligand>
        <name>Zn(2+)</name>
        <dbReference type="ChEBI" id="CHEBI:29105"/>
    </ligand>
</feature>
<dbReference type="InterPro" id="IPR029035">
    <property type="entry name" value="DHS-like_NAD/FAD-binding_dom"/>
</dbReference>
<dbReference type="InterPro" id="IPR050134">
    <property type="entry name" value="NAD-dep_sirtuin_deacylases"/>
</dbReference>
<keyword evidence="4" id="KW-0479">Metal-binding</keyword>
<proteinExistence type="predicted"/>
<dbReference type="EC" id="2.3.1.286" evidence="1"/>
<dbReference type="PROSITE" id="PS50305">
    <property type="entry name" value="SIRTUIN"/>
    <property type="match status" value="1"/>
</dbReference>
<dbReference type="EMBL" id="JAUSQW010000001">
    <property type="protein sequence ID" value="MDP9800678.1"/>
    <property type="molecule type" value="Genomic_DNA"/>
</dbReference>
<dbReference type="Proteomes" id="UP001235966">
    <property type="component" value="Unassembled WGS sequence"/>
</dbReference>
<keyword evidence="3" id="KW-0520">NAD</keyword>
<dbReference type="PANTHER" id="PTHR11085:SF10">
    <property type="entry name" value="NAD-DEPENDENT PROTEIN DEACYLASE SIRTUIN-5, MITOCHONDRIAL-RELATED"/>
    <property type="match status" value="1"/>
</dbReference>
<accession>A0ABT9NAD2</accession>
<sequence length="277" mass="29715">MFFEDAQEAAHALAAFLEGKRTIVVSGAGTSTDAGLPDYRGTGTTQEPSIDFNMFVTDPVWRAWVWQRNHETWRQMLRMQPTPAHHAIAALERAGLVSGNATQNVDGLDRASGQDNVWELHGSFATVDCIDCSTRFPREEYGELLSALNPGWPETDELPVILAPARRADAERSTFRVAPCPRCGGIVKPSVVFFGEGLPSEAMDGAMSAATAADAVLVVGTSLQVSTGMWVMRQAWAQGGPVAIVNRGATAGDRFADLRVDAGASEVLERTVELLGA</sequence>
<feature type="binding site" evidence="4">
    <location>
        <position position="183"/>
    </location>
    <ligand>
        <name>Zn(2+)</name>
        <dbReference type="ChEBI" id="CHEBI:29105"/>
    </ligand>
</feature>
<evidence type="ECO:0000313" key="6">
    <source>
        <dbReference type="EMBL" id="MDP9800678.1"/>
    </source>
</evidence>
<evidence type="ECO:0000256" key="3">
    <source>
        <dbReference type="ARBA" id="ARBA00023027"/>
    </source>
</evidence>
<dbReference type="InterPro" id="IPR026591">
    <property type="entry name" value="Sirtuin_cat_small_dom_sf"/>
</dbReference>
<evidence type="ECO:0000313" key="7">
    <source>
        <dbReference type="Proteomes" id="UP001235966"/>
    </source>
</evidence>
<keyword evidence="7" id="KW-1185">Reference proteome</keyword>
<reference evidence="6 7" key="1">
    <citation type="submission" date="2023-07" db="EMBL/GenBank/DDBJ databases">
        <title>Sequencing the genomes of 1000 actinobacteria strains.</title>
        <authorList>
            <person name="Klenk H.-P."/>
        </authorList>
    </citation>
    <scope>NUCLEOTIDE SEQUENCE [LARGE SCALE GENOMIC DNA]</scope>
    <source>
        <strain evidence="6 7">DSM 102162</strain>
    </source>
</reference>
<dbReference type="Gene3D" id="3.40.50.1220">
    <property type="entry name" value="TPP-binding domain"/>
    <property type="match status" value="1"/>
</dbReference>
<evidence type="ECO:0000256" key="2">
    <source>
        <dbReference type="ARBA" id="ARBA00022679"/>
    </source>
</evidence>
<dbReference type="Gene3D" id="3.30.1600.10">
    <property type="entry name" value="SIR2/SIRT2 'Small Domain"/>
    <property type="match status" value="1"/>
</dbReference>
<feature type="binding site" evidence="4">
    <location>
        <position position="132"/>
    </location>
    <ligand>
        <name>Zn(2+)</name>
        <dbReference type="ChEBI" id="CHEBI:29105"/>
    </ligand>
</feature>
<dbReference type="InterPro" id="IPR026590">
    <property type="entry name" value="Ssirtuin_cat_dom"/>
</dbReference>
<name>A0ABT9NAD2_9ACTO</name>